<evidence type="ECO:0000313" key="2">
    <source>
        <dbReference type="Proteomes" id="UP000183561"/>
    </source>
</evidence>
<name>A0A1H5F5P3_9NOCA</name>
<protein>
    <submittedName>
        <fullName evidence="1">DNA-binding transcriptional regulator, AcrR family</fullName>
    </submittedName>
</protein>
<sequence length="190" mass="21976">MKIFGSAVRQASSRRKQPITVASICKEAGVSSTTFYYHFERGINDVFSELLLRSVRHVEHRIREDVQRENPDANYRVVITIYRLVEELFRYPNMFELESVPREWVQRLAEPLAEAIGGGLDDRDASANHPALIIAEYHVNAIIGLIRRDFTPSFDFMTKLVISQVIPVIGLAEFEFSDRWHNLVHSMPRF</sequence>
<dbReference type="SUPFAM" id="SSF46689">
    <property type="entry name" value="Homeodomain-like"/>
    <property type="match status" value="1"/>
</dbReference>
<keyword evidence="1" id="KW-0238">DNA-binding</keyword>
<organism evidence="1 2">
    <name type="scientific">Rhodococcus koreensis</name>
    <dbReference type="NCBI Taxonomy" id="99653"/>
    <lineage>
        <taxon>Bacteria</taxon>
        <taxon>Bacillati</taxon>
        <taxon>Actinomycetota</taxon>
        <taxon>Actinomycetes</taxon>
        <taxon>Mycobacteriales</taxon>
        <taxon>Nocardiaceae</taxon>
        <taxon>Rhodococcus</taxon>
    </lineage>
</organism>
<dbReference type="GO" id="GO:0003677">
    <property type="term" value="F:DNA binding"/>
    <property type="evidence" value="ECO:0007669"/>
    <property type="project" value="UniProtKB-KW"/>
</dbReference>
<keyword evidence="2" id="KW-1185">Reference proteome</keyword>
<reference evidence="2" key="1">
    <citation type="submission" date="2016-10" db="EMBL/GenBank/DDBJ databases">
        <authorList>
            <person name="Varghese N."/>
            <person name="Submissions S."/>
        </authorList>
    </citation>
    <scope>NUCLEOTIDE SEQUENCE [LARGE SCALE GENOMIC DNA]</scope>
    <source>
        <strain evidence="2">DSM 44498</strain>
    </source>
</reference>
<dbReference type="Proteomes" id="UP000183561">
    <property type="component" value="Unassembled WGS sequence"/>
</dbReference>
<dbReference type="EMBL" id="FNSV01000009">
    <property type="protein sequence ID" value="SED98767.1"/>
    <property type="molecule type" value="Genomic_DNA"/>
</dbReference>
<gene>
    <name evidence="1" type="ORF">SAMN04490239_9509</name>
</gene>
<evidence type="ECO:0000313" key="1">
    <source>
        <dbReference type="EMBL" id="SED98767.1"/>
    </source>
</evidence>
<dbReference type="InterPro" id="IPR009057">
    <property type="entry name" value="Homeodomain-like_sf"/>
</dbReference>
<dbReference type="Gene3D" id="1.10.357.10">
    <property type="entry name" value="Tetracycline Repressor, domain 2"/>
    <property type="match status" value="1"/>
</dbReference>
<accession>A0A1H5F5P3</accession>
<dbReference type="AlphaFoldDB" id="A0A1H5F5P3"/>
<proteinExistence type="predicted"/>